<dbReference type="PANTHER" id="PTHR12934">
    <property type="entry name" value="50S RIBOSOMAL PROTEIN L15"/>
    <property type="match status" value="1"/>
</dbReference>
<evidence type="ECO:0000256" key="5">
    <source>
        <dbReference type="SAM" id="MobiDB-lite"/>
    </source>
</evidence>
<name>A0A497E5R0_UNCAE</name>
<comment type="caution">
    <text evidence="7">The sequence shown here is derived from an EMBL/GenBank/DDBJ whole genome shotgun (WGS) entry which is preliminary data.</text>
</comment>
<dbReference type="HAMAP" id="MF_01341">
    <property type="entry name" value="Ribosomal_uL15"/>
    <property type="match status" value="1"/>
</dbReference>
<accession>A0A497E5R0</accession>
<evidence type="ECO:0000256" key="2">
    <source>
        <dbReference type="ARBA" id="ARBA00022980"/>
    </source>
</evidence>
<comment type="similarity">
    <text evidence="1 4">Belongs to the universal ribosomal protein uL15 family.</text>
</comment>
<keyword evidence="2 4" id="KW-0689">Ribosomal protein</keyword>
<evidence type="ECO:0000256" key="1">
    <source>
        <dbReference type="ARBA" id="ARBA00007320"/>
    </source>
</evidence>
<sequence length="143" mass="15919">MDLSILKPPPGAVHRKKRLGRGRSSGHGKTCGRGQKGQKARSKVAPWFEGGQMPLVRRIPKRGFKRISKEKYLIVNVEQLNIFKEGQVVTPEVLRERGLIKGRGKVKVLGQGKLHQPLVVRAHSFSKKAESKIREAKGTAEVI</sequence>
<feature type="compositionally biased region" description="Basic residues" evidence="5">
    <location>
        <begin position="13"/>
        <end position="26"/>
    </location>
</feature>
<dbReference type="EMBL" id="QMPZ01000007">
    <property type="protein sequence ID" value="RLE10509.1"/>
    <property type="molecule type" value="Genomic_DNA"/>
</dbReference>
<dbReference type="GO" id="GO:0006412">
    <property type="term" value="P:translation"/>
    <property type="evidence" value="ECO:0007669"/>
    <property type="project" value="UniProtKB-UniRule"/>
</dbReference>
<dbReference type="InterPro" id="IPR021131">
    <property type="entry name" value="Ribosomal_uL15/eL18"/>
</dbReference>
<dbReference type="Proteomes" id="UP000279422">
    <property type="component" value="Unassembled WGS sequence"/>
</dbReference>
<evidence type="ECO:0000256" key="4">
    <source>
        <dbReference type="HAMAP-Rule" id="MF_01341"/>
    </source>
</evidence>
<keyword evidence="4" id="KW-0694">RNA-binding</keyword>
<keyword evidence="3 4" id="KW-0687">Ribonucleoprotein</keyword>
<proteinExistence type="inferred from homology"/>
<comment type="function">
    <text evidence="4">Binds to the 23S rRNA.</text>
</comment>
<dbReference type="GO" id="GO:0019843">
    <property type="term" value="F:rRNA binding"/>
    <property type="evidence" value="ECO:0007669"/>
    <property type="project" value="UniProtKB-UniRule"/>
</dbReference>
<comment type="subunit">
    <text evidence="4">Part of the 50S ribosomal subunit.</text>
</comment>
<feature type="region of interest" description="Disordered" evidence="5">
    <location>
        <begin position="1"/>
        <end position="44"/>
    </location>
</feature>
<organism evidence="7 8">
    <name type="scientific">Aerophobetes bacterium</name>
    <dbReference type="NCBI Taxonomy" id="2030807"/>
    <lineage>
        <taxon>Bacteria</taxon>
        <taxon>Candidatus Aerophobota</taxon>
    </lineage>
</organism>
<dbReference type="GO" id="GO:0022625">
    <property type="term" value="C:cytosolic large ribosomal subunit"/>
    <property type="evidence" value="ECO:0007669"/>
    <property type="project" value="TreeGrafter"/>
</dbReference>
<dbReference type="Pfam" id="PF00828">
    <property type="entry name" value="Ribosomal_L27A"/>
    <property type="match status" value="1"/>
</dbReference>
<gene>
    <name evidence="4" type="primary">rplO</name>
    <name evidence="7" type="ORF">DRJ00_01210</name>
</gene>
<dbReference type="InterPro" id="IPR030878">
    <property type="entry name" value="Ribosomal_uL15"/>
</dbReference>
<evidence type="ECO:0000313" key="8">
    <source>
        <dbReference type="Proteomes" id="UP000279422"/>
    </source>
</evidence>
<dbReference type="Gene3D" id="3.100.10.10">
    <property type="match status" value="1"/>
</dbReference>
<evidence type="ECO:0000259" key="6">
    <source>
        <dbReference type="Pfam" id="PF00828"/>
    </source>
</evidence>
<dbReference type="AlphaFoldDB" id="A0A497E5R0"/>
<dbReference type="GO" id="GO:0003735">
    <property type="term" value="F:structural constituent of ribosome"/>
    <property type="evidence" value="ECO:0007669"/>
    <property type="project" value="InterPro"/>
</dbReference>
<dbReference type="NCBIfam" id="TIGR01071">
    <property type="entry name" value="rplO_bact"/>
    <property type="match status" value="1"/>
</dbReference>
<reference evidence="7 8" key="1">
    <citation type="submission" date="2018-06" db="EMBL/GenBank/DDBJ databases">
        <title>Extensive metabolic versatility and redundancy in microbially diverse, dynamic hydrothermal sediments.</title>
        <authorList>
            <person name="Dombrowski N."/>
            <person name="Teske A."/>
            <person name="Baker B.J."/>
        </authorList>
    </citation>
    <scope>NUCLEOTIDE SEQUENCE [LARGE SCALE GENOMIC DNA]</scope>
    <source>
        <strain evidence="7">B47_G16</strain>
    </source>
</reference>
<dbReference type="PANTHER" id="PTHR12934:SF11">
    <property type="entry name" value="LARGE RIBOSOMAL SUBUNIT PROTEIN UL15M"/>
    <property type="match status" value="1"/>
</dbReference>
<evidence type="ECO:0000256" key="3">
    <source>
        <dbReference type="ARBA" id="ARBA00023274"/>
    </source>
</evidence>
<dbReference type="InterPro" id="IPR036227">
    <property type="entry name" value="Ribosomal_uL15/eL18_sf"/>
</dbReference>
<keyword evidence="4" id="KW-0699">rRNA-binding</keyword>
<feature type="domain" description="Large ribosomal subunit protein uL15/eL18" evidence="6">
    <location>
        <begin position="75"/>
        <end position="141"/>
    </location>
</feature>
<protein>
    <recommendedName>
        <fullName evidence="4">Large ribosomal subunit protein uL15</fullName>
    </recommendedName>
</protein>
<dbReference type="SUPFAM" id="SSF52080">
    <property type="entry name" value="Ribosomal proteins L15p and L18e"/>
    <property type="match status" value="1"/>
</dbReference>
<dbReference type="InterPro" id="IPR005749">
    <property type="entry name" value="Ribosomal_uL15_bac-type"/>
</dbReference>
<evidence type="ECO:0000313" key="7">
    <source>
        <dbReference type="EMBL" id="RLE10509.1"/>
    </source>
</evidence>